<organism evidence="1">
    <name type="scientific">hydrothermal vent metagenome</name>
    <dbReference type="NCBI Taxonomy" id="652676"/>
    <lineage>
        <taxon>unclassified sequences</taxon>
        <taxon>metagenomes</taxon>
        <taxon>ecological metagenomes</taxon>
    </lineage>
</organism>
<sequence length="98" mass="10904">MTEHDSSKEQEILSMVKHVLTDVARDTHVKPGLRHPLADNTIMGIRDCLALISARERELNLANGDEQNMRPTFAGESSAPKNVVVSIDQLTHKKDSDE</sequence>
<reference evidence="1" key="1">
    <citation type="submission" date="2018-06" db="EMBL/GenBank/DDBJ databases">
        <authorList>
            <person name="Zhirakovskaya E."/>
        </authorList>
    </citation>
    <scope>NUCLEOTIDE SEQUENCE</scope>
</reference>
<dbReference type="EMBL" id="UOFR01000064">
    <property type="protein sequence ID" value="VAW99112.1"/>
    <property type="molecule type" value="Genomic_DNA"/>
</dbReference>
<proteinExistence type="predicted"/>
<evidence type="ECO:0000313" key="1">
    <source>
        <dbReference type="EMBL" id="VAW99112.1"/>
    </source>
</evidence>
<evidence type="ECO:0008006" key="2">
    <source>
        <dbReference type="Google" id="ProtNLM"/>
    </source>
</evidence>
<dbReference type="AlphaFoldDB" id="A0A3B1AGJ4"/>
<gene>
    <name evidence="1" type="ORF">MNBD_GAMMA21-2866</name>
</gene>
<name>A0A3B1AGJ4_9ZZZZ</name>
<protein>
    <recommendedName>
        <fullName evidence="2">Segregation and condensation protein A</fullName>
    </recommendedName>
</protein>
<accession>A0A3B1AGJ4</accession>